<dbReference type="NCBIfam" id="NF003976">
    <property type="entry name" value="PRK05469.1"/>
    <property type="match status" value="1"/>
</dbReference>
<feature type="binding site" evidence="11 13">
    <location>
        <position position="142"/>
    </location>
    <ligand>
        <name>Zn(2+)</name>
        <dbReference type="ChEBI" id="CHEBI:29105"/>
        <label>1</label>
    </ligand>
</feature>
<dbReference type="PROSITE" id="PS00018">
    <property type="entry name" value="EF_HAND_1"/>
    <property type="match status" value="1"/>
</dbReference>
<evidence type="ECO:0000256" key="8">
    <source>
        <dbReference type="ARBA" id="ARBA00022801"/>
    </source>
</evidence>
<feature type="active site" evidence="11 12">
    <location>
        <position position="82"/>
    </location>
</feature>
<dbReference type="Proteomes" id="UP000297938">
    <property type="component" value="Unassembled WGS sequence"/>
</dbReference>
<feature type="active site" description="Proton acceptor" evidence="11 12">
    <location>
        <position position="176"/>
    </location>
</feature>
<dbReference type="InterPro" id="IPR018247">
    <property type="entry name" value="EF_Hand_1_Ca_BS"/>
</dbReference>
<keyword evidence="8 11" id="KW-0378">Hydrolase</keyword>
<dbReference type="SUPFAM" id="SSF55031">
    <property type="entry name" value="Bacterial exopeptidase dimerisation domain"/>
    <property type="match status" value="1"/>
</dbReference>
<evidence type="ECO:0000256" key="13">
    <source>
        <dbReference type="PIRSR" id="PIRSR037215-2"/>
    </source>
</evidence>
<evidence type="ECO:0000313" key="16">
    <source>
        <dbReference type="Proteomes" id="UP000297938"/>
    </source>
</evidence>
<dbReference type="InterPro" id="IPR002933">
    <property type="entry name" value="Peptidase_M20"/>
</dbReference>
<evidence type="ECO:0000256" key="3">
    <source>
        <dbReference type="ARBA" id="ARBA00009692"/>
    </source>
</evidence>
<dbReference type="Gene3D" id="3.40.630.10">
    <property type="entry name" value="Zn peptidases"/>
    <property type="match status" value="1"/>
</dbReference>
<dbReference type="Pfam" id="PF07687">
    <property type="entry name" value="M20_dimer"/>
    <property type="match status" value="1"/>
</dbReference>
<name>A0A2R8A0R2_CARDV</name>
<dbReference type="GO" id="GO:0045148">
    <property type="term" value="F:tripeptide aminopeptidase activity"/>
    <property type="evidence" value="ECO:0007669"/>
    <property type="project" value="UniProtKB-UniRule"/>
</dbReference>
<dbReference type="PANTHER" id="PTHR42994">
    <property type="entry name" value="PEPTIDASE T"/>
    <property type="match status" value="1"/>
</dbReference>
<keyword evidence="5 11" id="KW-0963">Cytoplasm</keyword>
<dbReference type="GO" id="GO:0008237">
    <property type="term" value="F:metallopeptidase activity"/>
    <property type="evidence" value="ECO:0007669"/>
    <property type="project" value="UniProtKB-KW"/>
</dbReference>
<feature type="binding site" evidence="11 13">
    <location>
        <position position="142"/>
    </location>
    <ligand>
        <name>Zn(2+)</name>
        <dbReference type="ChEBI" id="CHEBI:29105"/>
        <label>2</label>
    </ligand>
</feature>
<dbReference type="InterPro" id="IPR011650">
    <property type="entry name" value="Peptidase_M20_dimer"/>
</dbReference>
<dbReference type="PIRSF" id="PIRSF037215">
    <property type="entry name" value="Peptidase_M20B"/>
    <property type="match status" value="1"/>
</dbReference>
<sequence>MYQNLVPRFISYVQTETRSDETSTTVPSTQTQVAFAKVLVKELQDIGMSDVAYNDQNGFVTATLPSNIEKEVPTIGFIAHMDTADFNAENVSPQFHENYDGSEIKLNEAENIVLSPIDFPNLKNYLGQTLITTDGTTLLGADDKAGIAEIMTAMEILMKDSSIPHGTIRVAFGPDEEIGVGADRFDVAGFHADFAYTMDGGPVGELEYESFNAAQAIVTIQGKNVHPGTAKNTMVNALKIALAFDAALPQNEVPEETDGSEGFYHLYDLSGEVEEAKMVYIIRDHDHDKFIARKEMIQGIATKLNEKYQTERVTVELKDQYYNMKDIIEKDLSIVTLAKTAMENLSIKPIIEPIRGGTDGSKLSFMGLPTPNIFAGGENFHGRYEFVAVESMEKATNVIVEIAKLNAQ</sequence>
<evidence type="ECO:0000256" key="6">
    <source>
        <dbReference type="ARBA" id="ARBA00022670"/>
    </source>
</evidence>
<dbReference type="GO" id="GO:0005829">
    <property type="term" value="C:cytosol"/>
    <property type="evidence" value="ECO:0007669"/>
    <property type="project" value="TreeGrafter"/>
</dbReference>
<dbReference type="PANTHER" id="PTHR42994:SF1">
    <property type="entry name" value="PEPTIDASE T"/>
    <property type="match status" value="1"/>
</dbReference>
<dbReference type="InterPro" id="IPR001261">
    <property type="entry name" value="ArgE/DapE_CS"/>
</dbReference>
<dbReference type="InterPro" id="IPR036264">
    <property type="entry name" value="Bact_exopeptidase_dim_dom"/>
</dbReference>
<dbReference type="GO" id="GO:0043171">
    <property type="term" value="P:peptide catabolic process"/>
    <property type="evidence" value="ECO:0007669"/>
    <property type="project" value="UniProtKB-UniRule"/>
</dbReference>
<feature type="binding site" evidence="11 13">
    <location>
        <position position="199"/>
    </location>
    <ligand>
        <name>Zn(2+)</name>
        <dbReference type="ChEBI" id="CHEBI:29105"/>
        <label>1</label>
    </ligand>
</feature>
<dbReference type="EMBL" id="NRPP01000017">
    <property type="protein sequence ID" value="TFJ24921.1"/>
    <property type="molecule type" value="Genomic_DNA"/>
</dbReference>
<evidence type="ECO:0000256" key="7">
    <source>
        <dbReference type="ARBA" id="ARBA00022723"/>
    </source>
</evidence>
<evidence type="ECO:0000256" key="10">
    <source>
        <dbReference type="ARBA" id="ARBA00023049"/>
    </source>
</evidence>
<dbReference type="PROSITE" id="PS00759">
    <property type="entry name" value="ARGE_DAPE_CPG2_2"/>
    <property type="match status" value="1"/>
</dbReference>
<comment type="catalytic activity">
    <reaction evidence="1 11">
        <text>Release of the N-terminal residue from a tripeptide.</text>
        <dbReference type="EC" id="3.4.11.4"/>
    </reaction>
</comment>
<dbReference type="HAMAP" id="MF_00550">
    <property type="entry name" value="Aminopeptidase_M20"/>
    <property type="match status" value="1"/>
</dbReference>
<accession>A0A2R8A0R2</accession>
<feature type="binding site" evidence="11 13">
    <location>
        <position position="177"/>
    </location>
    <ligand>
        <name>Zn(2+)</name>
        <dbReference type="ChEBI" id="CHEBI:29105"/>
        <label>2</label>
    </ligand>
</feature>
<protein>
    <recommendedName>
        <fullName evidence="11">Peptidase T</fullName>
        <ecNumber evidence="11">3.4.11.4</ecNumber>
    </recommendedName>
    <alternativeName>
        <fullName evidence="11">Aminotripeptidase</fullName>
        <shortName evidence="11">Tripeptidase</shortName>
    </alternativeName>
    <alternativeName>
        <fullName evidence="11">Tripeptide aminopeptidase</fullName>
    </alternativeName>
</protein>
<dbReference type="FunFam" id="3.30.70.360:FF:000002">
    <property type="entry name" value="Peptidase T"/>
    <property type="match status" value="1"/>
</dbReference>
<dbReference type="RefSeq" id="WP_109841703.1">
    <property type="nucleotide sequence ID" value="NZ_JAMXLU010000003.1"/>
</dbReference>
<keyword evidence="7 11" id="KW-0479">Metal-binding</keyword>
<dbReference type="GO" id="GO:0008270">
    <property type="term" value="F:zinc ion binding"/>
    <property type="evidence" value="ECO:0007669"/>
    <property type="project" value="UniProtKB-UniRule"/>
</dbReference>
<evidence type="ECO:0000256" key="9">
    <source>
        <dbReference type="ARBA" id="ARBA00022833"/>
    </source>
</evidence>
<evidence type="ECO:0000313" key="15">
    <source>
        <dbReference type="EMBL" id="TFJ24921.1"/>
    </source>
</evidence>
<comment type="caution">
    <text evidence="15">The sequence shown here is derived from an EMBL/GenBank/DDBJ whole genome shotgun (WGS) entry which is preliminary data.</text>
</comment>
<comment type="subcellular location">
    <subcellularLocation>
        <location evidence="2 11">Cytoplasm</location>
    </subcellularLocation>
</comment>
<dbReference type="SUPFAM" id="SSF53187">
    <property type="entry name" value="Zn-dependent exopeptidases"/>
    <property type="match status" value="1"/>
</dbReference>
<feature type="binding site" evidence="11 13">
    <location>
        <position position="381"/>
    </location>
    <ligand>
        <name>Zn(2+)</name>
        <dbReference type="ChEBI" id="CHEBI:29105"/>
        <label>2</label>
    </ligand>
</feature>
<reference evidence="15 16" key="1">
    <citation type="journal article" date="2018" name="Int. J. Food Microbiol.">
        <title>Growth of Carnobacterium spp. isolated from chilled vacuum-packaged meat under relevant acidic conditions.</title>
        <authorList>
            <person name="Zhang P."/>
            <person name="Badoni M."/>
            <person name="Ganzle M."/>
            <person name="Yang X."/>
        </authorList>
    </citation>
    <scope>NUCLEOTIDE SEQUENCE [LARGE SCALE GENOMIC DNA]</scope>
    <source>
        <strain evidence="15 16">B2</strain>
    </source>
</reference>
<keyword evidence="6 11" id="KW-0645">Protease</keyword>
<dbReference type="EC" id="3.4.11.4" evidence="11"/>
<dbReference type="NCBIfam" id="NF009920">
    <property type="entry name" value="PRK13381.1"/>
    <property type="match status" value="1"/>
</dbReference>
<evidence type="ECO:0000256" key="2">
    <source>
        <dbReference type="ARBA" id="ARBA00004496"/>
    </source>
</evidence>
<feature type="binding site" evidence="11 13">
    <location>
        <position position="80"/>
    </location>
    <ligand>
        <name>Zn(2+)</name>
        <dbReference type="ChEBI" id="CHEBI:29105"/>
        <label>1</label>
    </ligand>
</feature>
<dbReference type="GO" id="GO:0006508">
    <property type="term" value="P:proteolysis"/>
    <property type="evidence" value="ECO:0007669"/>
    <property type="project" value="UniProtKB-UniRule"/>
</dbReference>
<dbReference type="CDD" id="cd03892">
    <property type="entry name" value="M20_peptT"/>
    <property type="match status" value="1"/>
</dbReference>
<keyword evidence="4 11" id="KW-0031">Aminopeptidase</keyword>
<evidence type="ECO:0000256" key="11">
    <source>
        <dbReference type="HAMAP-Rule" id="MF_00550"/>
    </source>
</evidence>
<dbReference type="Gene3D" id="3.30.70.360">
    <property type="match status" value="1"/>
</dbReference>
<gene>
    <name evidence="11 15" type="primary">pepT</name>
    <name evidence="15" type="ORF">CKN69_09845</name>
</gene>
<evidence type="ECO:0000256" key="4">
    <source>
        <dbReference type="ARBA" id="ARBA00022438"/>
    </source>
</evidence>
<evidence type="ECO:0000256" key="12">
    <source>
        <dbReference type="PIRSR" id="PIRSR037215-1"/>
    </source>
</evidence>
<evidence type="ECO:0000256" key="1">
    <source>
        <dbReference type="ARBA" id="ARBA00000870"/>
    </source>
</evidence>
<dbReference type="NCBIfam" id="TIGR01882">
    <property type="entry name" value="peptidase-T"/>
    <property type="match status" value="1"/>
</dbReference>
<evidence type="ECO:0000259" key="14">
    <source>
        <dbReference type="Pfam" id="PF07687"/>
    </source>
</evidence>
<dbReference type="PROSITE" id="PS00758">
    <property type="entry name" value="ARGE_DAPE_CPG2_1"/>
    <property type="match status" value="1"/>
</dbReference>
<evidence type="ECO:0000256" key="5">
    <source>
        <dbReference type="ARBA" id="ARBA00022490"/>
    </source>
</evidence>
<feature type="domain" description="Peptidase M20 dimerisation" evidence="14">
    <location>
        <begin position="208"/>
        <end position="308"/>
    </location>
</feature>
<dbReference type="AlphaFoldDB" id="A0A2R8A0R2"/>
<organism evidence="15 16">
    <name type="scientific">Carnobacterium divergens</name>
    <name type="common">Lactobacillus divergens</name>
    <dbReference type="NCBI Taxonomy" id="2748"/>
    <lineage>
        <taxon>Bacteria</taxon>
        <taxon>Bacillati</taxon>
        <taxon>Bacillota</taxon>
        <taxon>Bacilli</taxon>
        <taxon>Lactobacillales</taxon>
        <taxon>Carnobacteriaceae</taxon>
        <taxon>Carnobacterium</taxon>
    </lineage>
</organism>
<keyword evidence="10 11" id="KW-0482">Metalloprotease</keyword>
<proteinExistence type="inferred from homology"/>
<keyword evidence="9 11" id="KW-0862">Zinc</keyword>
<comment type="cofactor">
    <cofactor evidence="11 13">
        <name>Zn(2+)</name>
        <dbReference type="ChEBI" id="CHEBI:29105"/>
    </cofactor>
    <text evidence="11 13">Binds 2 Zn(2+) ions per subunit.</text>
</comment>
<dbReference type="Pfam" id="PF01546">
    <property type="entry name" value="Peptidase_M20"/>
    <property type="match status" value="1"/>
</dbReference>
<comment type="similarity">
    <text evidence="3 11">Belongs to the peptidase M20B family.</text>
</comment>
<dbReference type="InterPro" id="IPR010161">
    <property type="entry name" value="Peptidase_M20B"/>
</dbReference>
<comment type="function">
    <text evidence="11">Cleaves the N-terminal amino acid of tripeptides.</text>
</comment>
<dbReference type="STRING" id="2748.CDIV41_320392"/>